<evidence type="ECO:0000256" key="1">
    <source>
        <dbReference type="SAM" id="MobiDB-lite"/>
    </source>
</evidence>
<evidence type="ECO:0000313" key="4">
    <source>
        <dbReference type="Proteomes" id="UP000324748"/>
    </source>
</evidence>
<dbReference type="PANTHER" id="PTHR34862:SF1">
    <property type="entry name" value="SPARK DOMAIN-CONTAINING PROTEIN"/>
    <property type="match status" value="1"/>
</dbReference>
<feature type="compositionally biased region" description="Pro residues" evidence="1">
    <location>
        <begin position="143"/>
        <end position="169"/>
    </location>
</feature>
<name>A0A5B0LVS6_PUCGR</name>
<proteinExistence type="predicted"/>
<dbReference type="EMBL" id="VDEP01000505">
    <property type="protein sequence ID" value="KAA1068562.1"/>
    <property type="molecule type" value="Genomic_DNA"/>
</dbReference>
<feature type="compositionally biased region" description="Low complexity" evidence="1">
    <location>
        <begin position="132"/>
        <end position="142"/>
    </location>
</feature>
<gene>
    <name evidence="3" type="ORF">PGT21_020887</name>
    <name evidence="2" type="ORF">PGTUg99_031679</name>
</gene>
<dbReference type="Proteomes" id="UP000325313">
    <property type="component" value="Unassembled WGS sequence"/>
</dbReference>
<dbReference type="Proteomes" id="UP000324748">
    <property type="component" value="Unassembled WGS sequence"/>
</dbReference>
<protein>
    <submittedName>
        <fullName evidence="2">Uncharacterized protein</fullName>
    </submittedName>
</protein>
<accession>A0A5B0LVS6</accession>
<feature type="compositionally biased region" description="Polar residues" evidence="1">
    <location>
        <begin position="95"/>
        <end position="106"/>
    </location>
</feature>
<sequence length="169" mass="17315">MCKAPACIPASLTAAGQKFKTGCAAEMSSGSMDAGAFYSLLTTYKTLRSEACPNVQKLDFCEPTLAGHIKKWTQRERPFFSVPRAAYCTECGSKSPANQPGKNGTNHAPCRDAGTPNPSVGMFGKPVVVALPSPNASSASKPAPNPSPAAKPAPNGPPSAPPAKAPKSG</sequence>
<dbReference type="PANTHER" id="PTHR34862">
    <property type="entry name" value="SPARK DOMAIN-CONTAINING PROTEIN"/>
    <property type="match status" value="1"/>
</dbReference>
<feature type="region of interest" description="Disordered" evidence="1">
    <location>
        <begin position="93"/>
        <end position="169"/>
    </location>
</feature>
<comment type="caution">
    <text evidence="2">The sequence shown here is derived from an EMBL/GenBank/DDBJ whole genome shotgun (WGS) entry which is preliminary data.</text>
</comment>
<evidence type="ECO:0000313" key="3">
    <source>
        <dbReference type="EMBL" id="KAA1104368.1"/>
    </source>
</evidence>
<dbReference type="OrthoDB" id="2496600at2759"/>
<keyword evidence="4" id="KW-1185">Reference proteome</keyword>
<reference evidence="4 5" key="1">
    <citation type="submission" date="2019-05" db="EMBL/GenBank/DDBJ databases">
        <title>Emergence of the Ug99 lineage of the wheat stem rust pathogen through somatic hybridization.</title>
        <authorList>
            <person name="Li F."/>
            <person name="Upadhyaya N.M."/>
            <person name="Sperschneider J."/>
            <person name="Matny O."/>
            <person name="Nguyen-Phuc H."/>
            <person name="Mago R."/>
            <person name="Raley C."/>
            <person name="Miller M.E."/>
            <person name="Silverstein K.A.T."/>
            <person name="Henningsen E."/>
            <person name="Hirsch C.D."/>
            <person name="Visser B."/>
            <person name="Pretorius Z.A."/>
            <person name="Steffenson B.J."/>
            <person name="Schwessinger B."/>
            <person name="Dodds P.N."/>
            <person name="Figueroa M."/>
        </authorList>
    </citation>
    <scope>NUCLEOTIDE SEQUENCE [LARGE SCALE GENOMIC DNA]</scope>
    <source>
        <strain evidence="3">21-0</strain>
        <strain evidence="2 5">Ug99</strain>
    </source>
</reference>
<dbReference type="EMBL" id="VSWC01000041">
    <property type="protein sequence ID" value="KAA1104368.1"/>
    <property type="molecule type" value="Genomic_DNA"/>
</dbReference>
<dbReference type="AlphaFoldDB" id="A0A5B0LVS6"/>
<evidence type="ECO:0000313" key="5">
    <source>
        <dbReference type="Proteomes" id="UP000325313"/>
    </source>
</evidence>
<evidence type="ECO:0000313" key="2">
    <source>
        <dbReference type="EMBL" id="KAA1068562.1"/>
    </source>
</evidence>
<organism evidence="2 5">
    <name type="scientific">Puccinia graminis f. sp. tritici</name>
    <dbReference type="NCBI Taxonomy" id="56615"/>
    <lineage>
        <taxon>Eukaryota</taxon>
        <taxon>Fungi</taxon>
        <taxon>Dikarya</taxon>
        <taxon>Basidiomycota</taxon>
        <taxon>Pucciniomycotina</taxon>
        <taxon>Pucciniomycetes</taxon>
        <taxon>Pucciniales</taxon>
        <taxon>Pucciniaceae</taxon>
        <taxon>Puccinia</taxon>
    </lineage>
</organism>